<proteinExistence type="inferred from homology"/>
<sequence length="277" mass="29707">MELLEQELSRAPLLTAHAHTTGKVDAPEEQAALEAALKDALSCQQHAMVNVLKAYLEYSRQNVRKAVKLLSLCRFNFAAAGRPLGSPGAEPRAPGADEDGEDEVPTDFHPAQDEACSPIFFNNMGCIHFMMHKPNLAAYYFQKALLAKGPQKAPAGLLSGKAGLTLPGVAASRNWLDRRAETAYNAGLQMLMSERPGRAFKCFEQCTPVFRTWPRLWVRLAECCIEMHRQSLTTTPGGAGEARGSDGSGNALNRLRSGNAAGIDCSGAGSVGCMGTS</sequence>
<dbReference type="GO" id="GO:0030014">
    <property type="term" value="C:CCR4-NOT complex"/>
    <property type="evidence" value="ECO:0007669"/>
    <property type="project" value="InterPro"/>
</dbReference>
<comment type="caution">
    <text evidence="3">The sequence shown here is derived from an EMBL/GenBank/DDBJ whole genome shotgun (WGS) entry which is preliminary data.</text>
</comment>
<evidence type="ECO:0000256" key="2">
    <source>
        <dbReference type="SAM" id="MobiDB-lite"/>
    </source>
</evidence>
<comment type="similarity">
    <text evidence="1">Belongs to the CNOT10 family.</text>
</comment>
<evidence type="ECO:0000256" key="1">
    <source>
        <dbReference type="ARBA" id="ARBA00010080"/>
    </source>
</evidence>
<dbReference type="Proteomes" id="UP000654075">
    <property type="component" value="Unassembled WGS sequence"/>
</dbReference>
<dbReference type="PANTHER" id="PTHR12979">
    <property type="entry name" value="CCR4-NOT TRANSCRIPTION COMPLEX SUBUNIT 10"/>
    <property type="match status" value="1"/>
</dbReference>
<dbReference type="OrthoDB" id="444535at2759"/>
<feature type="non-terminal residue" evidence="3">
    <location>
        <position position="277"/>
    </location>
</feature>
<evidence type="ECO:0000313" key="4">
    <source>
        <dbReference type="Proteomes" id="UP000654075"/>
    </source>
</evidence>
<accession>A0A813EAF4</accession>
<dbReference type="GO" id="GO:0017148">
    <property type="term" value="P:negative regulation of translation"/>
    <property type="evidence" value="ECO:0007669"/>
    <property type="project" value="TreeGrafter"/>
</dbReference>
<reference evidence="3" key="1">
    <citation type="submission" date="2021-02" db="EMBL/GenBank/DDBJ databases">
        <authorList>
            <person name="Dougan E. K."/>
            <person name="Rhodes N."/>
            <person name="Thang M."/>
            <person name="Chan C."/>
        </authorList>
    </citation>
    <scope>NUCLEOTIDE SEQUENCE</scope>
</reference>
<dbReference type="Gene3D" id="1.25.40.10">
    <property type="entry name" value="Tetratricopeptide repeat domain"/>
    <property type="match status" value="1"/>
</dbReference>
<feature type="region of interest" description="Disordered" evidence="2">
    <location>
        <begin position="232"/>
        <end position="253"/>
    </location>
</feature>
<dbReference type="AlphaFoldDB" id="A0A813EAF4"/>
<dbReference type="EMBL" id="CAJNNV010008315">
    <property type="protein sequence ID" value="CAE8596054.1"/>
    <property type="molecule type" value="Genomic_DNA"/>
</dbReference>
<organism evidence="3 4">
    <name type="scientific">Polarella glacialis</name>
    <name type="common">Dinoflagellate</name>
    <dbReference type="NCBI Taxonomy" id="89957"/>
    <lineage>
        <taxon>Eukaryota</taxon>
        <taxon>Sar</taxon>
        <taxon>Alveolata</taxon>
        <taxon>Dinophyceae</taxon>
        <taxon>Suessiales</taxon>
        <taxon>Suessiaceae</taxon>
        <taxon>Polarella</taxon>
    </lineage>
</organism>
<keyword evidence="4" id="KW-1185">Reference proteome</keyword>
<dbReference type="InterPro" id="IPR011990">
    <property type="entry name" value="TPR-like_helical_dom_sf"/>
</dbReference>
<evidence type="ECO:0008006" key="5">
    <source>
        <dbReference type="Google" id="ProtNLM"/>
    </source>
</evidence>
<dbReference type="InterPro" id="IPR039740">
    <property type="entry name" value="CNOT10"/>
</dbReference>
<evidence type="ECO:0000313" key="3">
    <source>
        <dbReference type="EMBL" id="CAE8596054.1"/>
    </source>
</evidence>
<name>A0A813EAF4_POLGL</name>
<feature type="region of interest" description="Disordered" evidence="2">
    <location>
        <begin position="84"/>
        <end position="108"/>
    </location>
</feature>
<gene>
    <name evidence="3" type="ORF">PGLA1383_LOCUS14527</name>
</gene>
<dbReference type="GO" id="GO:0006402">
    <property type="term" value="P:mRNA catabolic process"/>
    <property type="evidence" value="ECO:0007669"/>
    <property type="project" value="TreeGrafter"/>
</dbReference>
<protein>
    <recommendedName>
        <fullName evidence="5">CCR4-NOT transcription complex subunit 10</fullName>
    </recommendedName>
</protein>
<feature type="compositionally biased region" description="Acidic residues" evidence="2">
    <location>
        <begin position="96"/>
        <end position="105"/>
    </location>
</feature>
<dbReference type="SUPFAM" id="SSF48452">
    <property type="entry name" value="TPR-like"/>
    <property type="match status" value="1"/>
</dbReference>
<dbReference type="PANTHER" id="PTHR12979:SF5">
    <property type="entry name" value="CCR4-NOT TRANSCRIPTION COMPLEX SUBUNIT 10"/>
    <property type="match status" value="1"/>
</dbReference>